<evidence type="ECO:0000259" key="4">
    <source>
        <dbReference type="PROSITE" id="PS50048"/>
    </source>
</evidence>
<evidence type="ECO:0000256" key="2">
    <source>
        <dbReference type="ARBA" id="ARBA00023242"/>
    </source>
</evidence>
<dbReference type="GO" id="GO:0000976">
    <property type="term" value="F:transcription cis-regulatory region binding"/>
    <property type="evidence" value="ECO:0007669"/>
    <property type="project" value="TreeGrafter"/>
</dbReference>
<dbReference type="InterPro" id="IPR001138">
    <property type="entry name" value="Zn2Cys6_DnaBD"/>
</dbReference>
<evidence type="ECO:0000256" key="3">
    <source>
        <dbReference type="SAM" id="MobiDB-lite"/>
    </source>
</evidence>
<comment type="subcellular location">
    <subcellularLocation>
        <location evidence="1">Nucleus</location>
    </subcellularLocation>
</comment>
<dbReference type="PANTHER" id="PTHR37534:SF2">
    <property type="entry name" value="N-ACETYLTRANSFERASE DOMAIN-CONTAINING PROTEIN"/>
    <property type="match status" value="1"/>
</dbReference>
<keyword evidence="2" id="KW-0539">Nucleus</keyword>
<evidence type="ECO:0000256" key="1">
    <source>
        <dbReference type="ARBA" id="ARBA00004123"/>
    </source>
</evidence>
<dbReference type="Pfam" id="PF11951">
    <property type="entry name" value="Fungal_trans_2"/>
    <property type="match status" value="1"/>
</dbReference>
<feature type="region of interest" description="Disordered" evidence="3">
    <location>
        <begin position="132"/>
        <end position="178"/>
    </location>
</feature>
<feature type="domain" description="Zn(2)-C6 fungal-type" evidence="4">
    <location>
        <begin position="36"/>
        <end position="60"/>
    </location>
</feature>
<evidence type="ECO:0000313" key="6">
    <source>
        <dbReference type="Proteomes" id="UP000616885"/>
    </source>
</evidence>
<name>A0A8H7K606_BIOOC</name>
<dbReference type="Proteomes" id="UP000616885">
    <property type="component" value="Unassembled WGS sequence"/>
</dbReference>
<dbReference type="GO" id="GO:0008270">
    <property type="term" value="F:zinc ion binding"/>
    <property type="evidence" value="ECO:0007669"/>
    <property type="project" value="InterPro"/>
</dbReference>
<dbReference type="PANTHER" id="PTHR37534">
    <property type="entry name" value="TRANSCRIPTIONAL ACTIVATOR PROTEIN UGA3"/>
    <property type="match status" value="1"/>
</dbReference>
<gene>
    <name evidence="5" type="ORF">IM811_002923</name>
</gene>
<proteinExistence type="predicted"/>
<protein>
    <recommendedName>
        <fullName evidence="4">Zn(2)-C6 fungal-type domain-containing protein</fullName>
    </recommendedName>
</protein>
<dbReference type="GO" id="GO:0005634">
    <property type="term" value="C:nucleus"/>
    <property type="evidence" value="ECO:0007669"/>
    <property type="project" value="UniProtKB-SubCell"/>
</dbReference>
<feature type="region of interest" description="Disordered" evidence="3">
    <location>
        <begin position="76"/>
        <end position="106"/>
    </location>
</feature>
<dbReference type="GO" id="GO:0000981">
    <property type="term" value="F:DNA-binding transcription factor activity, RNA polymerase II-specific"/>
    <property type="evidence" value="ECO:0007669"/>
    <property type="project" value="InterPro"/>
</dbReference>
<dbReference type="PROSITE" id="PS50048">
    <property type="entry name" value="ZN2_CY6_FUNGAL_2"/>
    <property type="match status" value="1"/>
</dbReference>
<dbReference type="Gene3D" id="4.10.240.10">
    <property type="entry name" value="Zn(2)-C6 fungal-type DNA-binding domain"/>
    <property type="match status" value="1"/>
</dbReference>
<dbReference type="EMBL" id="JADCTT010000010">
    <property type="protein sequence ID" value="KAF9747589.1"/>
    <property type="molecule type" value="Genomic_DNA"/>
</dbReference>
<dbReference type="CDD" id="cd00067">
    <property type="entry name" value="GAL4"/>
    <property type="match status" value="1"/>
</dbReference>
<dbReference type="InterPro" id="IPR036864">
    <property type="entry name" value="Zn2-C6_fun-type_DNA-bd_sf"/>
</dbReference>
<evidence type="ECO:0000313" key="5">
    <source>
        <dbReference type="EMBL" id="KAF9747589.1"/>
    </source>
</evidence>
<dbReference type="InterPro" id="IPR021858">
    <property type="entry name" value="Fun_TF"/>
</dbReference>
<dbReference type="SUPFAM" id="SSF57701">
    <property type="entry name" value="Zn2/Cys6 DNA-binding domain"/>
    <property type="match status" value="1"/>
</dbReference>
<accession>A0A8H7K606</accession>
<feature type="compositionally biased region" description="Low complexity" evidence="3">
    <location>
        <begin position="158"/>
        <end position="171"/>
    </location>
</feature>
<dbReference type="SMART" id="SM00066">
    <property type="entry name" value="GAL4"/>
    <property type="match status" value="1"/>
</dbReference>
<dbReference type="Pfam" id="PF00172">
    <property type="entry name" value="Zn_clus"/>
    <property type="match status" value="1"/>
</dbReference>
<dbReference type="AlphaFoldDB" id="A0A8H7K606"/>
<organism evidence="5 6">
    <name type="scientific">Bionectria ochroleuca</name>
    <name type="common">Gliocladium roseum</name>
    <dbReference type="NCBI Taxonomy" id="29856"/>
    <lineage>
        <taxon>Eukaryota</taxon>
        <taxon>Fungi</taxon>
        <taxon>Dikarya</taxon>
        <taxon>Ascomycota</taxon>
        <taxon>Pezizomycotina</taxon>
        <taxon>Sordariomycetes</taxon>
        <taxon>Hypocreomycetidae</taxon>
        <taxon>Hypocreales</taxon>
        <taxon>Bionectriaceae</taxon>
        <taxon>Clonostachys</taxon>
    </lineage>
</organism>
<comment type="caution">
    <text evidence="5">The sequence shown here is derived from an EMBL/GenBank/DDBJ whole genome shotgun (WGS) entry which is preliminary data.</text>
</comment>
<reference evidence="5" key="1">
    <citation type="submission" date="2020-10" db="EMBL/GenBank/DDBJ databases">
        <title>High-Quality Genome Resource of Clonostachys rosea strain S41 by Oxford Nanopore Long-Read Sequencing.</title>
        <authorList>
            <person name="Wang H."/>
        </authorList>
    </citation>
    <scope>NUCLEOTIDE SEQUENCE</scope>
    <source>
        <strain evidence="5">S41</strain>
    </source>
</reference>
<feature type="compositionally biased region" description="Polar residues" evidence="3">
    <location>
        <begin position="79"/>
        <end position="102"/>
    </location>
</feature>
<dbReference type="GO" id="GO:0045944">
    <property type="term" value="P:positive regulation of transcription by RNA polymerase II"/>
    <property type="evidence" value="ECO:0007669"/>
    <property type="project" value="TreeGrafter"/>
</dbReference>
<sequence length="546" mass="60696">MPPKRLSNRRSWYASPLIPVPVYVLLQTPALAGAPCRRLHIKCDGEKPSCSPCQRSGRECNQVAYPFTFRDGHKKSASVLASTPKSQKQPGSSQGDSGTSPIDSEILLARPPGRPFLFIHSTVDIAQEDLDDHRQQDASVSPVPPQLHSPGSADDAGGLISPGSISLSEPSQARLSPDSLPRLWPLRDRSEGMLICYFQNELSTWFDYCDQSRHFANQVVQAASKHRIIFYAITAVSARHLAILKKWDPLAADRYQAKCLQHFIPALANRDPALEGDFLCAVTLILRLYDEMTVPAGESPSGHVLDTGILIRSQNPEAKGYSLCQASLFVAIRQEIFICFKAQKVPPPLSQYLDDGSRTIDPADDFTWTRRIVAHTEDVLTFAYGSQSRSKERWAELKAYLDSWDQHRPSSFDPIWSSGDGEGGFPEMWFANDCHVSGQQYSDICHILLAVHDPHIPILGLDRLAACVSVDHLIRKLVRRICGIVLCDRRYLPAATVAGMAIAMCGDRFTDRSEQEKLLGILQGAEAHMTWSFLIAEDRLRSIWGI</sequence>